<dbReference type="RefSeq" id="WP_166920818.1">
    <property type="nucleotide sequence ID" value="NZ_JAASRN010000006.1"/>
</dbReference>
<keyword evidence="2" id="KW-0479">Metal-binding</keyword>
<dbReference type="GO" id="GO:0046872">
    <property type="term" value="F:metal ion binding"/>
    <property type="evidence" value="ECO:0007669"/>
    <property type="project" value="UniProtKB-KW"/>
</dbReference>
<name>A0A846MSY4_9BACT</name>
<dbReference type="PANTHER" id="PTHR33146">
    <property type="entry name" value="ENDONUCLEASE 4"/>
    <property type="match status" value="1"/>
</dbReference>
<evidence type="ECO:0000256" key="1">
    <source>
        <dbReference type="ARBA" id="ARBA00022722"/>
    </source>
</evidence>
<dbReference type="GO" id="GO:0016788">
    <property type="term" value="F:hydrolase activity, acting on ester bonds"/>
    <property type="evidence" value="ECO:0007669"/>
    <property type="project" value="InterPro"/>
</dbReference>
<keyword evidence="3" id="KW-0255">Endonuclease</keyword>
<evidence type="ECO:0000256" key="3">
    <source>
        <dbReference type="ARBA" id="ARBA00022759"/>
    </source>
</evidence>
<dbReference type="GO" id="GO:0004519">
    <property type="term" value="F:endonuclease activity"/>
    <property type="evidence" value="ECO:0007669"/>
    <property type="project" value="UniProtKB-KW"/>
</dbReference>
<dbReference type="SUPFAM" id="SSF48537">
    <property type="entry name" value="Phospholipase C/P1 nuclease"/>
    <property type="match status" value="1"/>
</dbReference>
<dbReference type="Pfam" id="PF02265">
    <property type="entry name" value="S1-P1_nuclease"/>
    <property type="match status" value="1"/>
</dbReference>
<dbReference type="Gene3D" id="1.10.575.10">
    <property type="entry name" value="P1 Nuclease"/>
    <property type="match status" value="1"/>
</dbReference>
<evidence type="ECO:0000313" key="8">
    <source>
        <dbReference type="EMBL" id="NIK74744.1"/>
    </source>
</evidence>
<evidence type="ECO:0000256" key="5">
    <source>
        <dbReference type="ARBA" id="ARBA00023157"/>
    </source>
</evidence>
<dbReference type="Proteomes" id="UP000537126">
    <property type="component" value="Unassembled WGS sequence"/>
</dbReference>
<dbReference type="AlphaFoldDB" id="A0A846MSY4"/>
<evidence type="ECO:0008006" key="10">
    <source>
        <dbReference type="Google" id="ProtNLM"/>
    </source>
</evidence>
<comment type="caution">
    <text evidence="8">The sequence shown here is derived from an EMBL/GenBank/DDBJ whole genome shotgun (WGS) entry which is preliminary data.</text>
</comment>
<evidence type="ECO:0000256" key="4">
    <source>
        <dbReference type="ARBA" id="ARBA00022801"/>
    </source>
</evidence>
<evidence type="ECO:0000313" key="9">
    <source>
        <dbReference type="Proteomes" id="UP000537126"/>
    </source>
</evidence>
<protein>
    <recommendedName>
        <fullName evidence="10">S1/P1 Nuclease</fullName>
    </recommendedName>
</protein>
<sequence>MNIRQKLSFSLLLLFGLILSSPREAQAWGQTGHRVVGYIAQSFLNKKAKKHLQKLLKTEDLALCSTWMDEIRSDKRYDHTHDWHWVTIPDSVRYEDAEKNPNGDVIERIEFIVSTLKSGTLSEEQEIEYIKMLVHLVGDLHQPLHVGTGKDRGGNDVKLKWMRRSSNLHRVWDSEMIDDKQLSYTELAHALLLKVNKAQVEKWLQGDVRSWAMECIALRSQVYDIGNPEEVGYDYLYRNWSTVEIQLLKAGIRLAYLLNEIYG</sequence>
<gene>
    <name evidence="8" type="ORF">FHS56_002277</name>
</gene>
<dbReference type="GO" id="GO:0006308">
    <property type="term" value="P:DNA catabolic process"/>
    <property type="evidence" value="ECO:0007669"/>
    <property type="project" value="InterPro"/>
</dbReference>
<dbReference type="GO" id="GO:0003676">
    <property type="term" value="F:nucleic acid binding"/>
    <property type="evidence" value="ECO:0007669"/>
    <property type="project" value="InterPro"/>
</dbReference>
<dbReference type="CDD" id="cd11010">
    <property type="entry name" value="S1-P1_nuclease"/>
    <property type="match status" value="1"/>
</dbReference>
<keyword evidence="4" id="KW-0378">Hydrolase</keyword>
<proteinExistence type="predicted"/>
<evidence type="ECO:0000256" key="2">
    <source>
        <dbReference type="ARBA" id="ARBA00022723"/>
    </source>
</evidence>
<feature type="signal peptide" evidence="7">
    <location>
        <begin position="1"/>
        <end position="25"/>
    </location>
</feature>
<reference evidence="8 9" key="1">
    <citation type="submission" date="2020-03" db="EMBL/GenBank/DDBJ databases">
        <title>Genomic Encyclopedia of Type Strains, Phase IV (KMG-IV): sequencing the most valuable type-strain genomes for metagenomic binning, comparative biology and taxonomic classification.</title>
        <authorList>
            <person name="Goeker M."/>
        </authorList>
    </citation>
    <scope>NUCLEOTIDE SEQUENCE [LARGE SCALE GENOMIC DNA]</scope>
    <source>
        <strain evidence="8 9">DSM 5718</strain>
    </source>
</reference>
<keyword evidence="1" id="KW-0540">Nuclease</keyword>
<keyword evidence="9" id="KW-1185">Reference proteome</keyword>
<evidence type="ECO:0000256" key="6">
    <source>
        <dbReference type="ARBA" id="ARBA00023180"/>
    </source>
</evidence>
<feature type="chain" id="PRO_5032629667" description="S1/P1 Nuclease" evidence="7">
    <location>
        <begin position="26"/>
        <end position="263"/>
    </location>
</feature>
<accession>A0A846MSY4</accession>
<keyword evidence="5" id="KW-1015">Disulfide bond</keyword>
<keyword evidence="6" id="KW-0325">Glycoprotein</keyword>
<dbReference type="EMBL" id="JAASRN010000006">
    <property type="protein sequence ID" value="NIK74744.1"/>
    <property type="molecule type" value="Genomic_DNA"/>
</dbReference>
<evidence type="ECO:0000256" key="7">
    <source>
        <dbReference type="SAM" id="SignalP"/>
    </source>
</evidence>
<dbReference type="InterPro" id="IPR008947">
    <property type="entry name" value="PLipase_C/P1_nuclease_dom_sf"/>
</dbReference>
<dbReference type="InterPro" id="IPR003154">
    <property type="entry name" value="S1/P1nuclease"/>
</dbReference>
<dbReference type="PANTHER" id="PTHR33146:SF26">
    <property type="entry name" value="ENDONUCLEASE 4"/>
    <property type="match status" value="1"/>
</dbReference>
<organism evidence="8 9">
    <name type="scientific">Thermonema lapsum</name>
    <dbReference type="NCBI Taxonomy" id="28195"/>
    <lineage>
        <taxon>Bacteria</taxon>
        <taxon>Pseudomonadati</taxon>
        <taxon>Bacteroidota</taxon>
        <taxon>Cytophagia</taxon>
        <taxon>Cytophagales</taxon>
        <taxon>Thermonemataceae</taxon>
        <taxon>Thermonema</taxon>
    </lineage>
</organism>
<keyword evidence="7" id="KW-0732">Signal</keyword>